<protein>
    <recommendedName>
        <fullName evidence="2">GIY-YIG domain-containing protein</fullName>
    </recommendedName>
</protein>
<organism evidence="3 4">
    <name type="scientific">Rhipicephalus sanguineus</name>
    <name type="common">Brown dog tick</name>
    <name type="synonym">Ixodes sanguineus</name>
    <dbReference type="NCBI Taxonomy" id="34632"/>
    <lineage>
        <taxon>Eukaryota</taxon>
        <taxon>Metazoa</taxon>
        <taxon>Ecdysozoa</taxon>
        <taxon>Arthropoda</taxon>
        <taxon>Chelicerata</taxon>
        <taxon>Arachnida</taxon>
        <taxon>Acari</taxon>
        <taxon>Parasitiformes</taxon>
        <taxon>Ixodida</taxon>
        <taxon>Ixodoidea</taxon>
        <taxon>Ixodidae</taxon>
        <taxon>Rhipicephalinae</taxon>
        <taxon>Rhipicephalus</taxon>
        <taxon>Rhipicephalus</taxon>
    </lineage>
</organism>
<feature type="domain" description="GIY-YIG" evidence="2">
    <location>
        <begin position="60"/>
        <end position="117"/>
    </location>
</feature>
<dbReference type="VEuPathDB" id="VectorBase:RSAN_033446"/>
<gene>
    <name evidence="3" type="ORF">HPB52_021803</name>
</gene>
<proteinExistence type="predicted"/>
<dbReference type="AlphaFoldDB" id="A0A9D4QC58"/>
<evidence type="ECO:0000259" key="2">
    <source>
        <dbReference type="Pfam" id="PF01541"/>
    </source>
</evidence>
<reference evidence="3" key="2">
    <citation type="submission" date="2021-09" db="EMBL/GenBank/DDBJ databases">
        <authorList>
            <person name="Jia N."/>
            <person name="Wang J."/>
            <person name="Shi W."/>
            <person name="Du L."/>
            <person name="Sun Y."/>
            <person name="Zhan W."/>
            <person name="Jiang J."/>
            <person name="Wang Q."/>
            <person name="Zhang B."/>
            <person name="Ji P."/>
            <person name="Sakyi L.B."/>
            <person name="Cui X."/>
            <person name="Yuan T."/>
            <person name="Jiang B."/>
            <person name="Yang W."/>
            <person name="Lam T.T.-Y."/>
            <person name="Chang Q."/>
            <person name="Ding S."/>
            <person name="Wang X."/>
            <person name="Zhu J."/>
            <person name="Ruan X."/>
            <person name="Zhao L."/>
            <person name="Wei J."/>
            <person name="Que T."/>
            <person name="Du C."/>
            <person name="Cheng J."/>
            <person name="Dai P."/>
            <person name="Han X."/>
            <person name="Huang E."/>
            <person name="Gao Y."/>
            <person name="Liu J."/>
            <person name="Shao H."/>
            <person name="Ye R."/>
            <person name="Li L."/>
            <person name="Wei W."/>
            <person name="Wang X."/>
            <person name="Wang C."/>
            <person name="Huo Q."/>
            <person name="Li W."/>
            <person name="Guo W."/>
            <person name="Chen H."/>
            <person name="Chen S."/>
            <person name="Zhou L."/>
            <person name="Zhou L."/>
            <person name="Ni X."/>
            <person name="Tian J."/>
            <person name="Zhou Y."/>
            <person name="Sheng Y."/>
            <person name="Liu T."/>
            <person name="Pan Y."/>
            <person name="Xia L."/>
            <person name="Li J."/>
            <person name="Zhao F."/>
            <person name="Cao W."/>
        </authorList>
    </citation>
    <scope>NUCLEOTIDE SEQUENCE</scope>
    <source>
        <strain evidence="3">Rsan-2018</strain>
        <tissue evidence="3">Larvae</tissue>
    </source>
</reference>
<name>A0A9D4QC58_RHISA</name>
<dbReference type="EMBL" id="JABSTV010001247">
    <property type="protein sequence ID" value="KAH7973144.1"/>
    <property type="molecule type" value="Genomic_DNA"/>
</dbReference>
<dbReference type="InterPro" id="IPR000305">
    <property type="entry name" value="GIY-YIG_endonuc"/>
</dbReference>
<evidence type="ECO:0000313" key="4">
    <source>
        <dbReference type="Proteomes" id="UP000821837"/>
    </source>
</evidence>
<evidence type="ECO:0000256" key="1">
    <source>
        <dbReference type="SAM" id="MobiDB-lite"/>
    </source>
</evidence>
<dbReference type="Pfam" id="PF01541">
    <property type="entry name" value="GIY-YIG"/>
    <property type="match status" value="1"/>
</dbReference>
<accession>A0A9D4QC58</accession>
<keyword evidence="4" id="KW-1185">Reference proteome</keyword>
<dbReference type="Proteomes" id="UP000821837">
    <property type="component" value="Chromosome 11"/>
</dbReference>
<reference evidence="3" key="1">
    <citation type="journal article" date="2020" name="Cell">
        <title>Large-Scale Comparative Analyses of Tick Genomes Elucidate Their Genetic Diversity and Vector Capacities.</title>
        <authorList>
            <consortium name="Tick Genome and Microbiome Consortium (TIGMIC)"/>
            <person name="Jia N."/>
            <person name="Wang J."/>
            <person name="Shi W."/>
            <person name="Du L."/>
            <person name="Sun Y."/>
            <person name="Zhan W."/>
            <person name="Jiang J.F."/>
            <person name="Wang Q."/>
            <person name="Zhang B."/>
            <person name="Ji P."/>
            <person name="Bell-Sakyi L."/>
            <person name="Cui X.M."/>
            <person name="Yuan T.T."/>
            <person name="Jiang B.G."/>
            <person name="Yang W.F."/>
            <person name="Lam T.T."/>
            <person name="Chang Q.C."/>
            <person name="Ding S.J."/>
            <person name="Wang X.J."/>
            <person name="Zhu J.G."/>
            <person name="Ruan X.D."/>
            <person name="Zhao L."/>
            <person name="Wei J.T."/>
            <person name="Ye R.Z."/>
            <person name="Que T.C."/>
            <person name="Du C.H."/>
            <person name="Zhou Y.H."/>
            <person name="Cheng J.X."/>
            <person name="Dai P.F."/>
            <person name="Guo W.B."/>
            <person name="Han X.H."/>
            <person name="Huang E.J."/>
            <person name="Li L.F."/>
            <person name="Wei W."/>
            <person name="Gao Y.C."/>
            <person name="Liu J.Z."/>
            <person name="Shao H.Z."/>
            <person name="Wang X."/>
            <person name="Wang C.C."/>
            <person name="Yang T.C."/>
            <person name="Huo Q.B."/>
            <person name="Li W."/>
            <person name="Chen H.Y."/>
            <person name="Chen S.E."/>
            <person name="Zhou L.G."/>
            <person name="Ni X.B."/>
            <person name="Tian J.H."/>
            <person name="Sheng Y."/>
            <person name="Liu T."/>
            <person name="Pan Y.S."/>
            <person name="Xia L.Y."/>
            <person name="Li J."/>
            <person name="Zhao F."/>
            <person name="Cao W.C."/>
        </authorList>
    </citation>
    <scope>NUCLEOTIDE SEQUENCE</scope>
    <source>
        <strain evidence="3">Rsan-2018</strain>
    </source>
</reference>
<evidence type="ECO:0000313" key="3">
    <source>
        <dbReference type="EMBL" id="KAH7973144.1"/>
    </source>
</evidence>
<feature type="region of interest" description="Disordered" evidence="1">
    <location>
        <begin position="243"/>
        <end position="281"/>
    </location>
</feature>
<sequence>MTKVCTTGEDRAGDNALVRQDLMACGCPEYFASWLVQCPPNLGPHRDGPRFRTFRVCPGVVHVIHCADYPYVYVGETGNFKTRLQQHKNDVKNKHVVSNVVAENCAATSHAISWEDSRVIAREKNHATRLYLESLIIQTTPHTLNRNEGNLPPIYARRHFVMSDIVQTRRWLVGDASSRRLMPSEKNRSVGLGYLKWHQVNQQRRRPAQRLAPASVRQLPKLPPRKRVDTLLVTEAERAAIEHRAEEQQQKLSSLSQLPAESRRLSEISHKRRSAGQSLRF</sequence>
<comment type="caution">
    <text evidence="3">The sequence shown here is derived from an EMBL/GenBank/DDBJ whole genome shotgun (WGS) entry which is preliminary data.</text>
</comment>